<feature type="transmembrane region" description="Helical" evidence="7">
    <location>
        <begin position="510"/>
        <end position="527"/>
    </location>
</feature>
<dbReference type="PANTHER" id="PTHR30619">
    <property type="entry name" value="DNA INTERNALIZATION/COMPETENCE PROTEIN COMEC/REC2"/>
    <property type="match status" value="1"/>
</dbReference>
<feature type="domain" description="Metallo-beta-lactamase" evidence="8">
    <location>
        <begin position="546"/>
        <end position="742"/>
    </location>
</feature>
<dbReference type="RefSeq" id="WP_179536117.1">
    <property type="nucleotide sequence ID" value="NZ_JACBYW010000005.1"/>
</dbReference>
<dbReference type="Pfam" id="PF03772">
    <property type="entry name" value="Competence"/>
    <property type="match status" value="1"/>
</dbReference>
<dbReference type="NCBIfam" id="TIGR00360">
    <property type="entry name" value="ComEC_N-term"/>
    <property type="match status" value="1"/>
</dbReference>
<evidence type="ECO:0000256" key="5">
    <source>
        <dbReference type="ARBA" id="ARBA00023136"/>
    </source>
</evidence>
<dbReference type="SMART" id="SM00849">
    <property type="entry name" value="Lactamase_B"/>
    <property type="match status" value="1"/>
</dbReference>
<keyword evidence="3 7" id="KW-0812">Transmembrane</keyword>
<reference evidence="9 10" key="1">
    <citation type="submission" date="2020-07" db="EMBL/GenBank/DDBJ databases">
        <title>Genomic Encyclopedia of Type Strains, Phase III (KMG-III): the genomes of soil and plant-associated and newly described type strains.</title>
        <authorList>
            <person name="Whitman W."/>
        </authorList>
    </citation>
    <scope>NUCLEOTIDE SEQUENCE [LARGE SCALE GENOMIC DNA]</scope>
    <source>
        <strain evidence="9 10">CECT 8576</strain>
    </source>
</reference>
<comment type="caution">
    <text evidence="9">The sequence shown here is derived from an EMBL/GenBank/DDBJ whole genome shotgun (WGS) entry which is preliminary data.</text>
</comment>
<evidence type="ECO:0000313" key="10">
    <source>
        <dbReference type="Proteomes" id="UP000548304"/>
    </source>
</evidence>
<keyword evidence="2" id="KW-1003">Cell membrane</keyword>
<dbReference type="Proteomes" id="UP000548304">
    <property type="component" value="Unassembled WGS sequence"/>
</dbReference>
<evidence type="ECO:0000256" key="3">
    <source>
        <dbReference type="ARBA" id="ARBA00022692"/>
    </source>
</evidence>
<proteinExistence type="predicted"/>
<feature type="transmembrane region" description="Helical" evidence="7">
    <location>
        <begin position="358"/>
        <end position="379"/>
    </location>
</feature>
<evidence type="ECO:0000313" key="9">
    <source>
        <dbReference type="EMBL" id="NYH79741.1"/>
    </source>
</evidence>
<gene>
    <name evidence="9" type="ORF">FHR84_003079</name>
</gene>
<dbReference type="Pfam" id="PF00753">
    <property type="entry name" value="Lactamase_B"/>
    <property type="match status" value="1"/>
</dbReference>
<name>A0A852YYS1_9ACTN</name>
<feature type="compositionally biased region" description="Basic and acidic residues" evidence="6">
    <location>
        <begin position="112"/>
        <end position="121"/>
    </location>
</feature>
<evidence type="ECO:0000256" key="7">
    <source>
        <dbReference type="SAM" id="Phobius"/>
    </source>
</evidence>
<evidence type="ECO:0000259" key="8">
    <source>
        <dbReference type="SMART" id="SM00849"/>
    </source>
</evidence>
<dbReference type="InterPro" id="IPR001279">
    <property type="entry name" value="Metallo-B-lactamas"/>
</dbReference>
<dbReference type="InterPro" id="IPR035681">
    <property type="entry name" value="ComA-like_MBL"/>
</dbReference>
<dbReference type="EMBL" id="JACBYW010000005">
    <property type="protein sequence ID" value="NYH79741.1"/>
    <property type="molecule type" value="Genomic_DNA"/>
</dbReference>
<evidence type="ECO:0000256" key="6">
    <source>
        <dbReference type="SAM" id="MobiDB-lite"/>
    </source>
</evidence>
<feature type="transmembrane region" description="Helical" evidence="7">
    <location>
        <begin position="261"/>
        <end position="284"/>
    </location>
</feature>
<dbReference type="SUPFAM" id="SSF56281">
    <property type="entry name" value="Metallo-hydrolase/oxidoreductase"/>
    <property type="match status" value="1"/>
</dbReference>
<feature type="transmembrane region" description="Helical" evidence="7">
    <location>
        <begin position="320"/>
        <end position="346"/>
    </location>
</feature>
<dbReference type="PANTHER" id="PTHR30619:SF1">
    <property type="entry name" value="RECOMBINATION PROTEIN 2"/>
    <property type="match status" value="1"/>
</dbReference>
<evidence type="ECO:0000256" key="4">
    <source>
        <dbReference type="ARBA" id="ARBA00022989"/>
    </source>
</evidence>
<protein>
    <submittedName>
        <fullName evidence="9">Competence protein ComEC</fullName>
    </submittedName>
</protein>
<sequence>MTAKAVATAPSTGKGAARSADTRLVPAAVGTWAVTLVCLYTGWQVASGVAGAGCAVTVALVFARGRWVNGAAVLVVLGAATAFCLVPRLHHVENHELRAAELHGESVGVRVELTRRPRSTDADPASGRGAGERSVVRAELRALRTGGEWHRTGGRALLLVPTSSWADSLPGRTVRTTAVVVPPHGAGLLTAVLVVHQPPEELRAAPSVQRVAEGLRAGLREVCSKVLGPEAAGLLPGLVIGDTGALPATVREEFRKAGLTHLTAVSGANLAIVCGAALALLRLVRAPRPLAAAGAGCALLGFVVLAGGEPSVLRAAVMGGIGLLALVLGRGRATLSALAASVIVLLLVDPELAIRPGFVLSVTATAALVLIAPGWSAALRGRGVPHGLAEALAVPAAAQLATGPVVVALSGEFSVVGVLANILAEPVVAPATVLGVAATLTAGIPRVGELLVRAAAPELEWVLLVARRAADVPLATVPLPAGVFGTVLLAGIGGLVVLGTRFRATRRWTVLGASVSLVVVLLVPVAVRPPWPPAGAWSLVACDVGQGDALVLATGARNTAVVVDTGPSAALVGECLDRLGVERVPLLVLTHPHSDHFSGIAGVSDGRRLGRVALGGSCSGEWSGTGVRQRIEAAGAREVRLAAGQRLGWPGLVLEVLAPAAGGCRAAGERVNDASTVLRATTPAGRVLLTGDIELAAQRRLLGSGGRLRAEVLKVPHHGSRHTSEEFLRAVSPELALISVGHGNDYGHPSGTIVATLRSSGALVRRTDRRGDIAVLGAPGRLRVVGSGRPFRSGG</sequence>
<dbReference type="InterPro" id="IPR052159">
    <property type="entry name" value="Competence_DNA_uptake"/>
</dbReference>
<dbReference type="InterPro" id="IPR004477">
    <property type="entry name" value="ComEC_N"/>
</dbReference>
<feature type="region of interest" description="Disordered" evidence="6">
    <location>
        <begin position="111"/>
        <end position="133"/>
    </location>
</feature>
<dbReference type="GO" id="GO:0005886">
    <property type="term" value="C:plasma membrane"/>
    <property type="evidence" value="ECO:0007669"/>
    <property type="project" value="UniProtKB-SubCell"/>
</dbReference>
<keyword evidence="5 7" id="KW-0472">Membrane</keyword>
<feature type="transmembrane region" description="Helical" evidence="7">
    <location>
        <begin position="67"/>
        <end position="86"/>
    </location>
</feature>
<organism evidence="9 10">
    <name type="scientific">Actinopolyspora biskrensis</name>
    <dbReference type="NCBI Taxonomy" id="1470178"/>
    <lineage>
        <taxon>Bacteria</taxon>
        <taxon>Bacillati</taxon>
        <taxon>Actinomycetota</taxon>
        <taxon>Actinomycetes</taxon>
        <taxon>Actinopolysporales</taxon>
        <taxon>Actinopolysporaceae</taxon>
        <taxon>Actinopolyspora</taxon>
    </lineage>
</organism>
<accession>A0A852YYS1</accession>
<dbReference type="CDD" id="cd07731">
    <property type="entry name" value="ComA-like_MBL-fold"/>
    <property type="match status" value="1"/>
</dbReference>
<dbReference type="Gene3D" id="3.60.15.10">
    <property type="entry name" value="Ribonuclease Z/Hydroxyacylglutathione hydrolase-like"/>
    <property type="match status" value="1"/>
</dbReference>
<keyword evidence="10" id="KW-1185">Reference proteome</keyword>
<comment type="subcellular location">
    <subcellularLocation>
        <location evidence="1">Cell membrane</location>
        <topology evidence="1">Multi-pass membrane protein</topology>
    </subcellularLocation>
</comment>
<dbReference type="AlphaFoldDB" id="A0A852YYS1"/>
<keyword evidence="4 7" id="KW-1133">Transmembrane helix</keyword>
<feature type="transmembrane region" description="Helical" evidence="7">
    <location>
        <begin position="477"/>
        <end position="498"/>
    </location>
</feature>
<evidence type="ECO:0000256" key="2">
    <source>
        <dbReference type="ARBA" id="ARBA00022475"/>
    </source>
</evidence>
<evidence type="ECO:0000256" key="1">
    <source>
        <dbReference type="ARBA" id="ARBA00004651"/>
    </source>
</evidence>
<feature type="transmembrane region" description="Helical" evidence="7">
    <location>
        <begin position="290"/>
        <end position="308"/>
    </location>
</feature>
<dbReference type="InterPro" id="IPR036866">
    <property type="entry name" value="RibonucZ/Hydroxyglut_hydro"/>
</dbReference>
<feature type="transmembrane region" description="Helical" evidence="7">
    <location>
        <begin position="391"/>
        <end position="411"/>
    </location>
</feature>